<organism evidence="1 2">
    <name type="scientific">Rasamsonia emersonii (strain ATCC 16479 / CBS 393.64 / IMI 116815)</name>
    <dbReference type="NCBI Taxonomy" id="1408163"/>
    <lineage>
        <taxon>Eukaryota</taxon>
        <taxon>Fungi</taxon>
        <taxon>Dikarya</taxon>
        <taxon>Ascomycota</taxon>
        <taxon>Pezizomycotina</taxon>
        <taxon>Eurotiomycetes</taxon>
        <taxon>Eurotiomycetidae</taxon>
        <taxon>Eurotiales</taxon>
        <taxon>Trichocomaceae</taxon>
        <taxon>Rasamsonia</taxon>
    </lineage>
</organism>
<sequence>RLRESRSDSFLVSCSNYPYRMQYHPVHGRLISPTRNSRRRKTTFPGTPILAIHERCSSPASYSGLRCRSQKHPSHAVCCARRRKGRRCIPEVVKMWQLKIHFQVTC</sequence>
<proteinExistence type="predicted"/>
<feature type="non-terminal residue" evidence="1">
    <location>
        <position position="1"/>
    </location>
</feature>
<reference evidence="1 2" key="1">
    <citation type="submission" date="2015-04" db="EMBL/GenBank/DDBJ databases">
        <authorList>
            <person name="Heijne W.H."/>
            <person name="Fedorova N.D."/>
            <person name="Nierman W.C."/>
            <person name="Vollebregt A.W."/>
            <person name="Zhao Z."/>
            <person name="Wu L."/>
            <person name="Kumar M."/>
            <person name="Stam H."/>
            <person name="van den Berg M.A."/>
            <person name="Pel H.J."/>
        </authorList>
    </citation>
    <scope>NUCLEOTIDE SEQUENCE [LARGE SCALE GENOMIC DNA]</scope>
    <source>
        <strain evidence="1 2">CBS 393.64</strain>
    </source>
</reference>
<accession>A0A0F4YH01</accession>
<dbReference type="GeneID" id="25321397"/>
<comment type="caution">
    <text evidence="1">The sequence shown here is derived from an EMBL/GenBank/DDBJ whole genome shotgun (WGS) entry which is preliminary data.</text>
</comment>
<dbReference type="AlphaFoldDB" id="A0A0F4YH01"/>
<dbReference type="RefSeq" id="XP_013323535.1">
    <property type="nucleotide sequence ID" value="XM_013468081.1"/>
</dbReference>
<dbReference type="EMBL" id="LASV01000729">
    <property type="protein sequence ID" value="KKA16923.1"/>
    <property type="molecule type" value="Genomic_DNA"/>
</dbReference>
<evidence type="ECO:0000313" key="2">
    <source>
        <dbReference type="Proteomes" id="UP000053958"/>
    </source>
</evidence>
<name>A0A0F4YH01_RASE3</name>
<keyword evidence="2" id="KW-1185">Reference proteome</keyword>
<protein>
    <submittedName>
        <fullName evidence="1">Uncharacterized protein</fullName>
    </submittedName>
</protein>
<gene>
    <name evidence="1" type="ORF">T310_9462</name>
</gene>
<dbReference type="Proteomes" id="UP000053958">
    <property type="component" value="Unassembled WGS sequence"/>
</dbReference>
<evidence type="ECO:0000313" key="1">
    <source>
        <dbReference type="EMBL" id="KKA16923.1"/>
    </source>
</evidence>